<gene>
    <name evidence="1 2" type="primary">gatC</name>
    <name evidence="2" type="ORF">NBG4_260017</name>
</gene>
<reference evidence="3" key="1">
    <citation type="submission" date="2018-03" db="EMBL/GenBank/DDBJ databases">
        <authorList>
            <person name="Zecchin S."/>
        </authorList>
    </citation>
    <scope>NUCLEOTIDE SEQUENCE [LARGE SCALE GENOMIC DNA]</scope>
</reference>
<accession>A0A2U3QGI8</accession>
<dbReference type="Gene3D" id="1.10.20.60">
    <property type="entry name" value="Glu-tRNAGln amidotransferase C subunit, N-terminal domain"/>
    <property type="match status" value="1"/>
</dbReference>
<evidence type="ECO:0000313" key="2">
    <source>
        <dbReference type="EMBL" id="SPQ00522.1"/>
    </source>
</evidence>
<comment type="catalytic activity">
    <reaction evidence="1">
        <text>L-aspartyl-tRNA(Asn) + L-glutamine + ATP + H2O = L-asparaginyl-tRNA(Asn) + L-glutamate + ADP + phosphate + 2 H(+)</text>
        <dbReference type="Rhea" id="RHEA:14513"/>
        <dbReference type="Rhea" id="RHEA-COMP:9674"/>
        <dbReference type="Rhea" id="RHEA-COMP:9677"/>
        <dbReference type="ChEBI" id="CHEBI:15377"/>
        <dbReference type="ChEBI" id="CHEBI:15378"/>
        <dbReference type="ChEBI" id="CHEBI:29985"/>
        <dbReference type="ChEBI" id="CHEBI:30616"/>
        <dbReference type="ChEBI" id="CHEBI:43474"/>
        <dbReference type="ChEBI" id="CHEBI:58359"/>
        <dbReference type="ChEBI" id="CHEBI:78515"/>
        <dbReference type="ChEBI" id="CHEBI:78516"/>
        <dbReference type="ChEBI" id="CHEBI:456216"/>
    </reaction>
</comment>
<dbReference type="EMBL" id="OUUY01000071">
    <property type="protein sequence ID" value="SPQ00522.1"/>
    <property type="molecule type" value="Genomic_DNA"/>
</dbReference>
<keyword evidence="1" id="KW-0648">Protein biosynthesis</keyword>
<dbReference type="OrthoDB" id="9813938at2"/>
<dbReference type="GO" id="GO:0005524">
    <property type="term" value="F:ATP binding"/>
    <property type="evidence" value="ECO:0007669"/>
    <property type="project" value="UniProtKB-KW"/>
</dbReference>
<dbReference type="Pfam" id="PF02686">
    <property type="entry name" value="GatC"/>
    <property type="match status" value="1"/>
</dbReference>
<evidence type="ECO:0000313" key="3">
    <source>
        <dbReference type="Proteomes" id="UP000245125"/>
    </source>
</evidence>
<dbReference type="GO" id="GO:0050566">
    <property type="term" value="F:asparaginyl-tRNA synthase (glutamine-hydrolyzing) activity"/>
    <property type="evidence" value="ECO:0007669"/>
    <property type="project" value="RHEA"/>
</dbReference>
<comment type="similarity">
    <text evidence="1">Belongs to the GatC family.</text>
</comment>
<sequence length="92" mass="10530">MKISIEHIAHLARLFLSEKEKELFGGQLEGILNYMEKLNELDTKDIEPTSHVIAINNITRDDVPTPSLAREEALLNAPDKTDKFYRVPKIIE</sequence>
<dbReference type="Proteomes" id="UP000245125">
    <property type="component" value="Unassembled WGS sequence"/>
</dbReference>
<dbReference type="GO" id="GO:0006412">
    <property type="term" value="P:translation"/>
    <property type="evidence" value="ECO:0007669"/>
    <property type="project" value="UniProtKB-UniRule"/>
</dbReference>
<keyword evidence="1" id="KW-0067">ATP-binding</keyword>
<comment type="subunit">
    <text evidence="1">Heterotrimer of A, B and C subunits.</text>
</comment>
<dbReference type="AlphaFoldDB" id="A0A2U3QGI8"/>
<dbReference type="SUPFAM" id="SSF141000">
    <property type="entry name" value="Glu-tRNAGln amidotransferase C subunit"/>
    <property type="match status" value="1"/>
</dbReference>
<name>A0A2U3QGI8_9BACT</name>
<protein>
    <recommendedName>
        <fullName evidence="1">Aspartyl/glutamyl-tRNA(Asn/Gln) amidotransferase subunit C</fullName>
        <shortName evidence="1">Asp/Glu-ADT subunit C</shortName>
        <ecNumber evidence="1">6.3.5.-</ecNumber>
    </recommendedName>
</protein>
<comment type="function">
    <text evidence="1">Allows the formation of correctly charged Asn-tRNA(Asn) or Gln-tRNA(Gln) through the transamidation of misacylated Asp-tRNA(Asn) or Glu-tRNA(Gln) in organisms which lack either or both of asparaginyl-tRNA or glutaminyl-tRNA synthetases. The reaction takes place in the presence of glutamine and ATP through an activated phospho-Asp-tRNA(Asn) or phospho-Glu-tRNA(Gln).</text>
</comment>
<organism evidence="2 3">
    <name type="scientific">Candidatus Sulfobium mesophilum</name>
    <dbReference type="NCBI Taxonomy" id="2016548"/>
    <lineage>
        <taxon>Bacteria</taxon>
        <taxon>Pseudomonadati</taxon>
        <taxon>Nitrospirota</taxon>
        <taxon>Nitrospiria</taxon>
        <taxon>Nitrospirales</taxon>
        <taxon>Nitrospiraceae</taxon>
        <taxon>Candidatus Sulfobium</taxon>
    </lineage>
</organism>
<dbReference type="GO" id="GO:0016740">
    <property type="term" value="F:transferase activity"/>
    <property type="evidence" value="ECO:0007669"/>
    <property type="project" value="UniProtKB-KW"/>
</dbReference>
<dbReference type="InterPro" id="IPR003837">
    <property type="entry name" value="GatC"/>
</dbReference>
<evidence type="ECO:0000256" key="1">
    <source>
        <dbReference type="HAMAP-Rule" id="MF_00122"/>
    </source>
</evidence>
<dbReference type="PANTHER" id="PTHR15004">
    <property type="entry name" value="GLUTAMYL-TRNA(GLN) AMIDOTRANSFERASE SUBUNIT C, MITOCHONDRIAL"/>
    <property type="match status" value="1"/>
</dbReference>
<dbReference type="InterPro" id="IPR036113">
    <property type="entry name" value="Asp/Glu-ADT_sf_sub_c"/>
</dbReference>
<dbReference type="GO" id="GO:0050567">
    <property type="term" value="F:glutaminyl-tRNA synthase (glutamine-hydrolyzing) activity"/>
    <property type="evidence" value="ECO:0007669"/>
    <property type="project" value="UniProtKB-UniRule"/>
</dbReference>
<dbReference type="PANTHER" id="PTHR15004:SF0">
    <property type="entry name" value="GLUTAMYL-TRNA(GLN) AMIDOTRANSFERASE SUBUNIT C, MITOCHONDRIAL"/>
    <property type="match status" value="1"/>
</dbReference>
<keyword evidence="1 2" id="KW-0436">Ligase</keyword>
<keyword evidence="1" id="KW-0547">Nucleotide-binding</keyword>
<dbReference type="GO" id="GO:0070681">
    <property type="term" value="P:glutaminyl-tRNAGln biosynthesis via transamidation"/>
    <property type="evidence" value="ECO:0007669"/>
    <property type="project" value="TreeGrafter"/>
</dbReference>
<keyword evidence="3" id="KW-1185">Reference proteome</keyword>
<comment type="catalytic activity">
    <reaction evidence="1">
        <text>L-glutamyl-tRNA(Gln) + L-glutamine + ATP + H2O = L-glutaminyl-tRNA(Gln) + L-glutamate + ADP + phosphate + H(+)</text>
        <dbReference type="Rhea" id="RHEA:17521"/>
        <dbReference type="Rhea" id="RHEA-COMP:9681"/>
        <dbReference type="Rhea" id="RHEA-COMP:9684"/>
        <dbReference type="ChEBI" id="CHEBI:15377"/>
        <dbReference type="ChEBI" id="CHEBI:15378"/>
        <dbReference type="ChEBI" id="CHEBI:29985"/>
        <dbReference type="ChEBI" id="CHEBI:30616"/>
        <dbReference type="ChEBI" id="CHEBI:43474"/>
        <dbReference type="ChEBI" id="CHEBI:58359"/>
        <dbReference type="ChEBI" id="CHEBI:78520"/>
        <dbReference type="ChEBI" id="CHEBI:78521"/>
        <dbReference type="ChEBI" id="CHEBI:456216"/>
    </reaction>
</comment>
<dbReference type="NCBIfam" id="TIGR00135">
    <property type="entry name" value="gatC"/>
    <property type="match status" value="1"/>
</dbReference>
<proteinExistence type="inferred from homology"/>
<dbReference type="GO" id="GO:0006450">
    <property type="term" value="P:regulation of translational fidelity"/>
    <property type="evidence" value="ECO:0007669"/>
    <property type="project" value="InterPro"/>
</dbReference>
<dbReference type="EC" id="6.3.5.-" evidence="1"/>
<keyword evidence="2" id="KW-0808">Transferase</keyword>
<dbReference type="HAMAP" id="MF_00122">
    <property type="entry name" value="GatC"/>
    <property type="match status" value="1"/>
</dbReference>